<dbReference type="AlphaFoldDB" id="A0A829QC20"/>
<proteinExistence type="predicted"/>
<evidence type="ECO:0000313" key="2">
    <source>
        <dbReference type="Proteomes" id="UP000021210"/>
    </source>
</evidence>
<protein>
    <submittedName>
        <fullName evidence="1">Uncharacterized protein</fullName>
    </submittedName>
</protein>
<comment type="caution">
    <text evidence="1">The sequence shown here is derived from an EMBL/GenBank/DDBJ whole genome shotgun (WGS) entry which is preliminary data.</text>
</comment>
<evidence type="ECO:0000313" key="1">
    <source>
        <dbReference type="EMBL" id="EUA60327.1"/>
    </source>
</evidence>
<name>A0A829QC20_9MYCO</name>
<accession>A0A829QC20</accession>
<reference evidence="1 2" key="1">
    <citation type="submission" date="2013-12" db="EMBL/GenBank/DDBJ databases">
        <authorList>
            <person name="Zelazny A."/>
            <person name="Olivier K."/>
            <person name="Holland S."/>
            <person name="Lenaerts A."/>
            <person name="Ordway D."/>
            <person name="DeGroote M.A."/>
            <person name="Parker T."/>
            <person name="Sizemore C."/>
            <person name="Tallon L.J."/>
            <person name="Sadzewicz L.K."/>
            <person name="Sengamalay N."/>
            <person name="Fraser C.M."/>
            <person name="Hine E."/>
            <person name="Shefchek K.A."/>
            <person name="Das S.P."/>
            <person name="Tettelin H."/>
        </authorList>
    </citation>
    <scope>NUCLEOTIDE SEQUENCE [LARGE SCALE GENOMIC DNA]</scope>
    <source>
        <strain evidence="1 2">1948</strain>
    </source>
</reference>
<gene>
    <name evidence="1" type="ORF">I542_0459</name>
</gene>
<dbReference type="EMBL" id="JAOH01000002">
    <property type="protein sequence ID" value="EUA60327.1"/>
    <property type="molecule type" value="Genomic_DNA"/>
</dbReference>
<organism evidence="1 2">
    <name type="scientific">Mycobacteroides abscessus 1948</name>
    <dbReference type="NCBI Taxonomy" id="1299323"/>
    <lineage>
        <taxon>Bacteria</taxon>
        <taxon>Bacillati</taxon>
        <taxon>Actinomycetota</taxon>
        <taxon>Actinomycetes</taxon>
        <taxon>Mycobacteriales</taxon>
        <taxon>Mycobacteriaceae</taxon>
        <taxon>Mycobacteroides</taxon>
        <taxon>Mycobacteroides abscessus</taxon>
    </lineage>
</organism>
<sequence>MSRPTELSTDEVDGLIAIGLAHDFWRGQWSTVEEAHIHRPPHRIRRISDGEMFAANIKVTRIMLEEFRSGFDLERVVQRLTEPGQLRVGRWEGTELCHRDVTDLLGPYYEEWCGAVQKKAEWISNQISEDGLREVLVKYVTFANLVAPHWWSGPDWPEMVTAFLDTVDELPPGLPPALQDRDVMHRILLSSPDSLGTEALEWLVCKGLRKTLMRSDHLDD</sequence>
<dbReference type="Proteomes" id="UP000021210">
    <property type="component" value="Unassembled WGS sequence"/>
</dbReference>